<dbReference type="RefSeq" id="WP_100908877.1">
    <property type="nucleotide sequence ID" value="NZ_CP017768.1"/>
</dbReference>
<organism evidence="2 3">
    <name type="scientific">Methanobacterium subterraneum</name>
    <dbReference type="NCBI Taxonomy" id="59277"/>
    <lineage>
        <taxon>Archaea</taxon>
        <taxon>Methanobacteriati</taxon>
        <taxon>Methanobacteriota</taxon>
        <taxon>Methanomada group</taxon>
        <taxon>Methanobacteria</taxon>
        <taxon>Methanobacteriales</taxon>
        <taxon>Methanobacteriaceae</taxon>
        <taxon>Methanobacterium</taxon>
    </lineage>
</organism>
<dbReference type="GeneID" id="35125233"/>
<proteinExistence type="predicted"/>
<dbReference type="InterPro" id="IPR010180">
    <property type="entry name" value="CRISPR-assoc_prot_CXXC-CXXC"/>
</dbReference>
<protein>
    <submittedName>
        <fullName evidence="2">Type I-B CRISPR-associated protein Cas8b1/Cst1</fullName>
    </submittedName>
</protein>
<dbReference type="KEGG" id="msub:BK009_02085"/>
<evidence type="ECO:0000259" key="1">
    <source>
        <dbReference type="Pfam" id="PF09706"/>
    </source>
</evidence>
<accession>A0A2H4VNB6</accession>
<evidence type="ECO:0000313" key="3">
    <source>
        <dbReference type="Proteomes" id="UP000232631"/>
    </source>
</evidence>
<dbReference type="AlphaFoldDB" id="A0A2H4VNB6"/>
<dbReference type="EMBL" id="CP017768">
    <property type="protein sequence ID" value="AUB59572.1"/>
    <property type="molecule type" value="Genomic_DNA"/>
</dbReference>
<gene>
    <name evidence="2" type="ORF">BK009_02085</name>
</gene>
<dbReference type="Pfam" id="PF09706">
    <property type="entry name" value="Cas_CXXC_CXXC"/>
    <property type="match status" value="1"/>
</dbReference>
<keyword evidence="3" id="KW-1185">Reference proteome</keyword>
<dbReference type="NCBIfam" id="TIGR01908">
    <property type="entry name" value="cas_CXXC_CXXC"/>
    <property type="match status" value="1"/>
</dbReference>
<sequence>MSGVKLYEFTGNPFVDAGIWALSQWINKKPEELNKEDLKGVVDDLTYVYLNKKWSKNLFSVFPNNPLTNPSVKDKKERYSKFLLELIDAIDVPDVTGDCISCGRRNKIERWGKDKIPLTGSKKFINYFSYGTDGADYCPACTFAVQFVPLVMYACGNMLLLHSNSAKVMKYWSRRAVENVKKQIVAGEFTGCYNEGYKNPVNALFHVIQDVILHYDEKWYLEKPSISFYHFTNYNQGPNLNIYHVPTPVFTFLAYIPHHEKYDDWLKIVRSGYWRVNWEKVKEGGEYKNNPNMVYNNLLEGKSIIKFFIDRRNKEAIGGWDLITHYLEEVRNMDENRINAIKRVGNELADYIETVDDMKTLQKLETATNYRNYRNLLRIIIKKRIENGIEDPLFTFEEYVNYLFPEGNLTWRETQDLILFRIYEKLQKWIIEQGKEDEIVTSSEIEEELQEAE</sequence>
<reference evidence="2 3" key="1">
    <citation type="submission" date="2016-10" db="EMBL/GenBank/DDBJ databases">
        <title>Comparative genomics between deep and shallow subseafloor isolates.</title>
        <authorList>
            <person name="Ishii S."/>
            <person name="Miller J.R."/>
            <person name="Sutton G."/>
            <person name="Suzuki S."/>
            <person name="Methe B."/>
            <person name="Inagaki F."/>
            <person name="Imachi H."/>
        </authorList>
    </citation>
    <scope>NUCLEOTIDE SEQUENCE [LARGE SCALE GENOMIC DNA]</scope>
    <source>
        <strain evidence="2 3">A8p</strain>
    </source>
</reference>
<dbReference type="InterPro" id="IPR019121">
    <property type="entry name" value="CRISPR-assoc_CXXC-CXXC_dom"/>
</dbReference>
<dbReference type="Proteomes" id="UP000232631">
    <property type="component" value="Chromosome"/>
</dbReference>
<evidence type="ECO:0000313" key="2">
    <source>
        <dbReference type="EMBL" id="AUB59572.1"/>
    </source>
</evidence>
<feature type="domain" description="CRISPR-associated protein CXXC-CXXC" evidence="1">
    <location>
        <begin position="97"/>
        <end position="153"/>
    </location>
</feature>
<name>A0A2H4VNB6_9EURY</name>